<comment type="subcellular location">
    <subcellularLocation>
        <location evidence="1 7">Cell inner membrane</location>
        <topology evidence="1 7">Multi-pass membrane protein</topology>
    </subcellularLocation>
</comment>
<feature type="transmembrane region" description="Helical" evidence="8">
    <location>
        <begin position="86"/>
        <end position="111"/>
    </location>
</feature>
<sequence>DTATATCAIFLISIGAAMFQRLMGMSQLPTAFANNVLSLSDNLYVIIFFIALMYLVLGMFLESIGIMLLTLPVLMPLLNHFDVNMIWFCILTVKLLEIGMVTPPLGLNVFVVKSALGKEVNLVTIFRGVSWFVVTDLLVLTLLVAFPVLSLYLPDLIG</sequence>
<dbReference type="PANTHER" id="PTHR33362">
    <property type="entry name" value="SIALIC ACID TRAP TRANSPORTER PERMEASE PROTEIN SIAT-RELATED"/>
    <property type="match status" value="1"/>
</dbReference>
<organism evidence="10 11">
    <name type="scientific">Ruixingdingia sedimenti</name>
    <dbReference type="NCBI Taxonomy" id="3073604"/>
    <lineage>
        <taxon>Bacteria</taxon>
        <taxon>Pseudomonadati</taxon>
        <taxon>Pseudomonadota</taxon>
        <taxon>Alphaproteobacteria</taxon>
        <taxon>Rhodobacterales</taxon>
        <taxon>Paracoccaceae</taxon>
        <taxon>Ruixingdingia</taxon>
    </lineage>
</organism>
<dbReference type="Proteomes" id="UP001247754">
    <property type="component" value="Unassembled WGS sequence"/>
</dbReference>
<dbReference type="EMBL" id="JAVKPH010000005">
    <property type="protein sequence ID" value="MDR5652212.1"/>
    <property type="molecule type" value="Genomic_DNA"/>
</dbReference>
<dbReference type="InterPro" id="IPR004681">
    <property type="entry name" value="TRAP_DctM"/>
</dbReference>
<keyword evidence="11" id="KW-1185">Reference proteome</keyword>
<evidence type="ECO:0000256" key="3">
    <source>
        <dbReference type="ARBA" id="ARBA00022519"/>
    </source>
</evidence>
<feature type="transmembrane region" description="Helical" evidence="8">
    <location>
        <begin position="131"/>
        <end position="153"/>
    </location>
</feature>
<evidence type="ECO:0000313" key="11">
    <source>
        <dbReference type="Proteomes" id="UP001247754"/>
    </source>
</evidence>
<evidence type="ECO:0000256" key="1">
    <source>
        <dbReference type="ARBA" id="ARBA00004429"/>
    </source>
</evidence>
<dbReference type="RefSeq" id="WP_310456462.1">
    <property type="nucleotide sequence ID" value="NZ_JAVKPH010000005.1"/>
</dbReference>
<dbReference type="InterPro" id="IPR010656">
    <property type="entry name" value="DctM"/>
</dbReference>
<evidence type="ECO:0000256" key="5">
    <source>
        <dbReference type="ARBA" id="ARBA00022989"/>
    </source>
</evidence>
<keyword evidence="6 8" id="KW-0472">Membrane</keyword>
<comment type="function">
    <text evidence="7">Part of the tripartite ATP-independent periplasmic (TRAP) transport system.</text>
</comment>
<feature type="transmembrane region" description="Helical" evidence="8">
    <location>
        <begin position="43"/>
        <end position="74"/>
    </location>
</feature>
<evidence type="ECO:0000256" key="2">
    <source>
        <dbReference type="ARBA" id="ARBA00022475"/>
    </source>
</evidence>
<evidence type="ECO:0000313" key="10">
    <source>
        <dbReference type="EMBL" id="MDR5652212.1"/>
    </source>
</evidence>
<evidence type="ECO:0000256" key="4">
    <source>
        <dbReference type="ARBA" id="ARBA00022692"/>
    </source>
</evidence>
<protein>
    <submittedName>
        <fullName evidence="10">TRAP transporter large permease subunit</fullName>
    </submittedName>
</protein>
<dbReference type="Pfam" id="PF06808">
    <property type="entry name" value="DctM"/>
    <property type="match status" value="1"/>
</dbReference>
<proteinExistence type="predicted"/>
<comment type="caution">
    <text evidence="10">The sequence shown here is derived from an EMBL/GenBank/DDBJ whole genome shotgun (WGS) entry which is preliminary data.</text>
</comment>
<keyword evidence="4 8" id="KW-0812">Transmembrane</keyword>
<keyword evidence="5 8" id="KW-1133">Transmembrane helix</keyword>
<evidence type="ECO:0000259" key="9">
    <source>
        <dbReference type="Pfam" id="PF06808"/>
    </source>
</evidence>
<dbReference type="PANTHER" id="PTHR33362:SF5">
    <property type="entry name" value="C4-DICARBOXYLATE TRAP TRANSPORTER LARGE PERMEASE PROTEIN DCTM"/>
    <property type="match status" value="1"/>
</dbReference>
<name>A0ABU1F5Q9_9RHOB</name>
<evidence type="ECO:0000256" key="7">
    <source>
        <dbReference type="RuleBase" id="RU369079"/>
    </source>
</evidence>
<evidence type="ECO:0000256" key="8">
    <source>
        <dbReference type="SAM" id="Phobius"/>
    </source>
</evidence>
<feature type="domain" description="TRAP C4-dicarboxylate transport system permease DctM subunit" evidence="9">
    <location>
        <begin position="1"/>
        <end position="148"/>
    </location>
</feature>
<keyword evidence="7" id="KW-0813">Transport</keyword>
<keyword evidence="3 7" id="KW-0997">Cell inner membrane</keyword>
<gene>
    <name evidence="10" type="ORF">RGD00_06340</name>
</gene>
<accession>A0ABU1F5Q9</accession>
<evidence type="ECO:0000256" key="6">
    <source>
        <dbReference type="ARBA" id="ARBA00023136"/>
    </source>
</evidence>
<keyword evidence="2" id="KW-1003">Cell membrane</keyword>
<reference evidence="10 11" key="1">
    <citation type="submission" date="2023-09" db="EMBL/GenBank/DDBJ databases">
        <title>Xinfangfangia sedmenti sp. nov., isolated the sedment.</title>
        <authorList>
            <person name="Xu L."/>
        </authorList>
    </citation>
    <scope>NUCLEOTIDE SEQUENCE [LARGE SCALE GENOMIC DNA]</scope>
    <source>
        <strain evidence="10 11">LG-4</strain>
    </source>
</reference>
<feature type="non-terminal residue" evidence="10">
    <location>
        <position position="1"/>
    </location>
</feature>